<gene>
    <name evidence="1" type="ORF">QI031_10475</name>
</gene>
<organism evidence="1 2">
    <name type="scientific">Halotia branconii CENA392</name>
    <dbReference type="NCBI Taxonomy" id="1539056"/>
    <lineage>
        <taxon>Bacteria</taxon>
        <taxon>Bacillati</taxon>
        <taxon>Cyanobacteriota</taxon>
        <taxon>Cyanophyceae</taxon>
        <taxon>Nostocales</taxon>
        <taxon>Nodulariaceae</taxon>
        <taxon>Halotia</taxon>
    </lineage>
</organism>
<evidence type="ECO:0000313" key="2">
    <source>
        <dbReference type="Proteomes" id="UP001223520"/>
    </source>
</evidence>
<proteinExistence type="predicted"/>
<evidence type="ECO:0000313" key="1">
    <source>
        <dbReference type="EMBL" id="WGV27870.1"/>
    </source>
</evidence>
<dbReference type="AlphaFoldDB" id="A0AAJ6PBI1"/>
<dbReference type="RefSeq" id="WP_281485105.1">
    <property type="nucleotide sequence ID" value="NZ_CP124543.1"/>
</dbReference>
<sequence>MISIVTRGIINYPNLLTLQIPRLGNTAPEVKIQSLSKNYLLDNLALQTSQSRFIFPLKPSILNKAAVPPSSLRAIASVNSVYLPVTIGQPSGQYEFVFYTSRRAKFPVFEVLHNGKVIYKNSRRNAQNGEVVFTWNGRKAPAGRYQVHLIAEQERIGRPPDKFERRYDFEHNPNWLI</sequence>
<reference evidence="1 2" key="1">
    <citation type="journal article" date="2023" name="Limnol Oceanogr Lett">
        <title>Environmental adaptations by the intertidal Antarctic cyanobacterium Halotia branconii CENA392 as revealed using long-read genome sequencing.</title>
        <authorList>
            <person name="Dextro R.B."/>
            <person name="Delbaje E."/>
            <person name="Freitas P.N.N."/>
            <person name="Geraldes V."/>
            <person name="Pinto E."/>
            <person name="Long P.F."/>
            <person name="Fiore M.F."/>
        </authorList>
    </citation>
    <scope>NUCLEOTIDE SEQUENCE [LARGE SCALE GENOMIC DNA]</scope>
    <source>
        <strain evidence="1 2">CENA392</strain>
    </source>
</reference>
<name>A0AAJ6PBI1_9CYAN</name>
<protein>
    <submittedName>
        <fullName evidence="1">Uncharacterized protein</fullName>
    </submittedName>
</protein>
<dbReference type="Proteomes" id="UP001223520">
    <property type="component" value="Chromosome"/>
</dbReference>
<dbReference type="KEGG" id="hbq:QI031_10475"/>
<accession>A0AAJ6PBI1</accession>
<dbReference type="EMBL" id="CP124543">
    <property type="protein sequence ID" value="WGV27870.1"/>
    <property type="molecule type" value="Genomic_DNA"/>
</dbReference>
<keyword evidence="2" id="KW-1185">Reference proteome</keyword>